<dbReference type="Proteomes" id="UP000299102">
    <property type="component" value="Unassembled WGS sequence"/>
</dbReference>
<name>A0A4C2A524_EUMVA</name>
<accession>A0A4C2A524</accession>
<proteinExistence type="predicted"/>
<keyword evidence="3" id="KW-1185">Reference proteome</keyword>
<reference evidence="2 3" key="1">
    <citation type="journal article" date="2019" name="Commun. Biol.">
        <title>The bagworm genome reveals a unique fibroin gene that provides high tensile strength.</title>
        <authorList>
            <person name="Kono N."/>
            <person name="Nakamura H."/>
            <person name="Ohtoshi R."/>
            <person name="Tomita M."/>
            <person name="Numata K."/>
            <person name="Arakawa K."/>
        </authorList>
    </citation>
    <scope>NUCLEOTIDE SEQUENCE [LARGE SCALE GENOMIC DNA]</scope>
</reference>
<feature type="region of interest" description="Disordered" evidence="1">
    <location>
        <begin position="101"/>
        <end position="129"/>
    </location>
</feature>
<feature type="compositionally biased region" description="Basic residues" evidence="1">
    <location>
        <begin position="115"/>
        <end position="129"/>
    </location>
</feature>
<sequence length="129" mass="15066">MVRTRNKIVLLFTWTEDTPFIQASKVLHKLSESEQATPRVISIDSMSVGYEKAMSKIIRKHSSLREKHKIVMYEDRGENLSFFTNTIRHAQRHRLTAGDILSGPRRNERLGAFRKQTKLKRDKTAKRKS</sequence>
<gene>
    <name evidence="2" type="ORF">EVAR_85892_1</name>
</gene>
<comment type="caution">
    <text evidence="2">The sequence shown here is derived from an EMBL/GenBank/DDBJ whole genome shotgun (WGS) entry which is preliminary data.</text>
</comment>
<organism evidence="2 3">
    <name type="scientific">Eumeta variegata</name>
    <name type="common">Bagworm moth</name>
    <name type="synonym">Eumeta japonica</name>
    <dbReference type="NCBI Taxonomy" id="151549"/>
    <lineage>
        <taxon>Eukaryota</taxon>
        <taxon>Metazoa</taxon>
        <taxon>Ecdysozoa</taxon>
        <taxon>Arthropoda</taxon>
        <taxon>Hexapoda</taxon>
        <taxon>Insecta</taxon>
        <taxon>Pterygota</taxon>
        <taxon>Neoptera</taxon>
        <taxon>Endopterygota</taxon>
        <taxon>Lepidoptera</taxon>
        <taxon>Glossata</taxon>
        <taxon>Ditrysia</taxon>
        <taxon>Tineoidea</taxon>
        <taxon>Psychidae</taxon>
        <taxon>Oiketicinae</taxon>
        <taxon>Eumeta</taxon>
    </lineage>
</organism>
<evidence type="ECO:0000256" key="1">
    <source>
        <dbReference type="SAM" id="MobiDB-lite"/>
    </source>
</evidence>
<evidence type="ECO:0000313" key="2">
    <source>
        <dbReference type="EMBL" id="GBP94872.1"/>
    </source>
</evidence>
<dbReference type="EMBL" id="BGZK01002556">
    <property type="protein sequence ID" value="GBP94872.1"/>
    <property type="molecule type" value="Genomic_DNA"/>
</dbReference>
<dbReference type="AlphaFoldDB" id="A0A4C2A524"/>
<evidence type="ECO:0000313" key="3">
    <source>
        <dbReference type="Proteomes" id="UP000299102"/>
    </source>
</evidence>
<protein>
    <submittedName>
        <fullName evidence="2">Uncharacterized protein</fullName>
    </submittedName>
</protein>